<dbReference type="SUPFAM" id="SSF47384">
    <property type="entry name" value="Homodimeric domain of signal transducing histidine kinase"/>
    <property type="match status" value="1"/>
</dbReference>
<evidence type="ECO:0000256" key="1">
    <source>
        <dbReference type="ARBA" id="ARBA00000085"/>
    </source>
</evidence>
<dbReference type="EC" id="2.7.13.3" evidence="3"/>
<comment type="subcellular location">
    <subcellularLocation>
        <location evidence="2">Cell membrane</location>
    </subcellularLocation>
</comment>
<feature type="transmembrane region" description="Helical" evidence="4">
    <location>
        <begin position="253"/>
        <end position="272"/>
    </location>
</feature>
<dbReference type="Pfam" id="PF00512">
    <property type="entry name" value="HisKA"/>
    <property type="match status" value="1"/>
</dbReference>
<dbReference type="GO" id="GO:0000155">
    <property type="term" value="F:phosphorelay sensor kinase activity"/>
    <property type="evidence" value="ECO:0007669"/>
    <property type="project" value="InterPro"/>
</dbReference>
<gene>
    <name evidence="6" type="ORF">DW787_03895</name>
</gene>
<name>A0A414FYR8_9ACTN</name>
<comment type="catalytic activity">
    <reaction evidence="1">
        <text>ATP + protein L-histidine = ADP + protein N-phospho-L-histidine.</text>
        <dbReference type="EC" id="2.7.13.3"/>
    </reaction>
</comment>
<accession>A0A414FYR8</accession>
<organism evidence="6 7">
    <name type="scientific">Collinsella intestinalis</name>
    <dbReference type="NCBI Taxonomy" id="147207"/>
    <lineage>
        <taxon>Bacteria</taxon>
        <taxon>Bacillati</taxon>
        <taxon>Actinomycetota</taxon>
        <taxon>Coriobacteriia</taxon>
        <taxon>Coriobacteriales</taxon>
        <taxon>Coriobacteriaceae</taxon>
        <taxon>Collinsella</taxon>
    </lineage>
</organism>
<feature type="transmembrane region" description="Helical" evidence="4">
    <location>
        <begin position="27"/>
        <end position="49"/>
    </location>
</feature>
<dbReference type="AlphaFoldDB" id="A0A414FYR8"/>
<evidence type="ECO:0000313" key="6">
    <source>
        <dbReference type="EMBL" id="RHD56690.1"/>
    </source>
</evidence>
<protein>
    <recommendedName>
        <fullName evidence="3">histidine kinase</fullName>
        <ecNumber evidence="3">2.7.13.3</ecNumber>
    </recommendedName>
</protein>
<sequence length="362" mass="39248">MSAVFNNGQKDGLSAGSGDLRALRKRLWLRSSVLVCSILVFALAAAWVASAFSARDANNVALQNAMTDSLNRGSLMEAYESAKPDVPQAFAGLVESSKEEAGDWKPTATAPDTYYSLSGPVQSPFSLAVFEGGSMAFLVPPHNVISGDGDPLYGAFNWCESALEELTNIALSNRADAGKRPKPQYIKVQGMTWKCATEIAVTSPRYSKDATGDSGVSLYSDGRLEGYEKDGYLAARVYAFVDITSSVIYLRRMAMFLAAVGVVGCAVLVLVCRRIIDRALVPVTESQARQREFLIKASHELKTPMASLSSNLDALMANADETVASQERWTKNMREDIDELADRTCKLLDLVTDPERGDSKAR</sequence>
<dbReference type="Gene3D" id="1.10.287.130">
    <property type="match status" value="1"/>
</dbReference>
<dbReference type="EMBL" id="QSJI01000002">
    <property type="protein sequence ID" value="RHD56690.1"/>
    <property type="molecule type" value="Genomic_DNA"/>
</dbReference>
<evidence type="ECO:0000259" key="5">
    <source>
        <dbReference type="SMART" id="SM00388"/>
    </source>
</evidence>
<reference evidence="6 7" key="1">
    <citation type="submission" date="2018-08" db="EMBL/GenBank/DDBJ databases">
        <title>A genome reference for cultivated species of the human gut microbiota.</title>
        <authorList>
            <person name="Zou Y."/>
            <person name="Xue W."/>
            <person name="Luo G."/>
        </authorList>
    </citation>
    <scope>NUCLEOTIDE SEQUENCE [LARGE SCALE GENOMIC DNA]</scope>
    <source>
        <strain evidence="6 7">AM30-5LB</strain>
    </source>
</reference>
<dbReference type="CDD" id="cd00082">
    <property type="entry name" value="HisKA"/>
    <property type="match status" value="1"/>
</dbReference>
<dbReference type="InterPro" id="IPR036097">
    <property type="entry name" value="HisK_dim/P_sf"/>
</dbReference>
<evidence type="ECO:0000256" key="3">
    <source>
        <dbReference type="ARBA" id="ARBA00012438"/>
    </source>
</evidence>
<dbReference type="SMART" id="SM00388">
    <property type="entry name" value="HisKA"/>
    <property type="match status" value="1"/>
</dbReference>
<dbReference type="Proteomes" id="UP000286050">
    <property type="component" value="Unassembled WGS sequence"/>
</dbReference>
<keyword evidence="4" id="KW-0472">Membrane</keyword>
<proteinExistence type="predicted"/>
<evidence type="ECO:0000313" key="7">
    <source>
        <dbReference type="Proteomes" id="UP000286050"/>
    </source>
</evidence>
<comment type="caution">
    <text evidence="6">The sequence shown here is derived from an EMBL/GenBank/DDBJ whole genome shotgun (WGS) entry which is preliminary data.</text>
</comment>
<dbReference type="RefSeq" id="WP_118271704.1">
    <property type="nucleotide sequence ID" value="NZ_QSJI01000002.1"/>
</dbReference>
<evidence type="ECO:0000256" key="2">
    <source>
        <dbReference type="ARBA" id="ARBA00004236"/>
    </source>
</evidence>
<dbReference type="InterPro" id="IPR003661">
    <property type="entry name" value="HisK_dim/P_dom"/>
</dbReference>
<evidence type="ECO:0000256" key="4">
    <source>
        <dbReference type="SAM" id="Phobius"/>
    </source>
</evidence>
<dbReference type="GO" id="GO:0005886">
    <property type="term" value="C:plasma membrane"/>
    <property type="evidence" value="ECO:0007669"/>
    <property type="project" value="UniProtKB-SubCell"/>
</dbReference>
<keyword evidence="4" id="KW-0812">Transmembrane</keyword>
<feature type="domain" description="Signal transduction histidine kinase dimerisation/phosphoacceptor" evidence="5">
    <location>
        <begin position="289"/>
        <end position="356"/>
    </location>
</feature>
<keyword evidence="4" id="KW-1133">Transmembrane helix</keyword>